<feature type="domain" description="DNA polymerase III beta sliding clamp N-terminal" evidence="11">
    <location>
        <begin position="31"/>
        <end position="151"/>
    </location>
</feature>
<dbReference type="InterPro" id="IPR046938">
    <property type="entry name" value="DNA_clamp_sf"/>
</dbReference>
<protein>
    <recommendedName>
        <fullName evidence="3 10">Beta sliding clamp</fullName>
    </recommendedName>
</protein>
<organism evidence="14">
    <name type="scientific">Candidatus Kentrum sp. LPFa</name>
    <dbReference type="NCBI Taxonomy" id="2126335"/>
    <lineage>
        <taxon>Bacteria</taxon>
        <taxon>Pseudomonadati</taxon>
        <taxon>Pseudomonadota</taxon>
        <taxon>Gammaproteobacteria</taxon>
        <taxon>Candidatus Kentrum</taxon>
    </lineage>
</organism>
<dbReference type="CDD" id="cd00140">
    <property type="entry name" value="beta_clamp"/>
    <property type="match status" value="1"/>
</dbReference>
<dbReference type="InterPro" id="IPR022634">
    <property type="entry name" value="DNA_polIII_beta_N"/>
</dbReference>
<evidence type="ECO:0000256" key="10">
    <source>
        <dbReference type="PIRNR" id="PIRNR000804"/>
    </source>
</evidence>
<sequence length="401" mass="45797">MVCNILNNNKKILLSTTKVIPNNNNCRYKEMKFTITREKLLDPLLRINSIIEQRQSSPILSNVLLAAKDGILSITGTDMEMELVINVESMMDSPGETTVSARKFVDICRSLPSGEELYFTQEQDKDKITIRSGGSRFILGTLPAITYPNIDPVVEGVRIRTRQEYIKNLIELTQFAIAFQDVRYWLNGLLLEISDKNISSIATDGHRLALAELRIQTEVKGDPLRIIIPRKAVRELAKMLGSGEEEIELCIGSNLLQLEFLDTKFTTKLIDGQYPEYKGIFPDLSQYNKEICLEKEKLRQVLTRVAILCTDSHRSIKMVFDKNLLRVSTWNMEQEEAKDELAIDYMGEYLEIGFNVAYLLDIIGVIPSMEVKMYLMDANSSCLITPVEREDCRYVVMPVRF</sequence>
<dbReference type="Gene3D" id="3.70.10.10">
    <property type="match status" value="1"/>
</dbReference>
<keyword evidence="5 10" id="KW-0808">Transferase</keyword>
<dbReference type="AlphaFoldDB" id="A0A450WCJ3"/>
<evidence type="ECO:0000259" key="12">
    <source>
        <dbReference type="Pfam" id="PF02767"/>
    </source>
</evidence>
<dbReference type="SUPFAM" id="SSF55979">
    <property type="entry name" value="DNA clamp"/>
    <property type="match status" value="3"/>
</dbReference>
<evidence type="ECO:0000313" key="14">
    <source>
        <dbReference type="EMBL" id="VFK14708.1"/>
    </source>
</evidence>
<dbReference type="InterPro" id="IPR001001">
    <property type="entry name" value="DNA_polIII_beta"/>
</dbReference>
<dbReference type="GO" id="GO:0006271">
    <property type="term" value="P:DNA strand elongation involved in DNA replication"/>
    <property type="evidence" value="ECO:0007669"/>
    <property type="project" value="TreeGrafter"/>
</dbReference>
<keyword evidence="4 10" id="KW-0963">Cytoplasm</keyword>
<evidence type="ECO:0000256" key="5">
    <source>
        <dbReference type="ARBA" id="ARBA00022679"/>
    </source>
</evidence>
<evidence type="ECO:0000256" key="3">
    <source>
        <dbReference type="ARBA" id="ARBA00021035"/>
    </source>
</evidence>
<evidence type="ECO:0000256" key="2">
    <source>
        <dbReference type="ARBA" id="ARBA00010752"/>
    </source>
</evidence>
<keyword evidence="7 10" id="KW-0235">DNA replication</keyword>
<dbReference type="PANTHER" id="PTHR30478:SF0">
    <property type="entry name" value="BETA SLIDING CLAMP"/>
    <property type="match status" value="1"/>
</dbReference>
<dbReference type="NCBIfam" id="TIGR00663">
    <property type="entry name" value="dnan"/>
    <property type="match status" value="1"/>
</dbReference>
<dbReference type="Pfam" id="PF00712">
    <property type="entry name" value="DNA_pol3_beta"/>
    <property type="match status" value="1"/>
</dbReference>
<evidence type="ECO:0000256" key="6">
    <source>
        <dbReference type="ARBA" id="ARBA00022695"/>
    </source>
</evidence>
<comment type="function">
    <text evidence="10">Confers DNA tethering and processivity to DNA polymerases and other proteins. Acts as a clamp, forming a ring around DNA (a reaction catalyzed by the clamp-loading complex) which diffuses in an ATP-independent manner freely and bidirectionally along dsDNA. Initially characterized for its ability to contact the catalytic subunit of DNA polymerase III (Pol III), a complex, multichain enzyme responsible for most of the replicative synthesis in bacteria; Pol III exhibits 3'-5' exonuclease proofreading activity. The beta chain is required for initiation of replication as well as for processivity of DNA replication.</text>
</comment>
<evidence type="ECO:0000256" key="7">
    <source>
        <dbReference type="ARBA" id="ARBA00022705"/>
    </source>
</evidence>
<keyword evidence="6 10" id="KW-0548">Nucleotidyltransferase</keyword>
<evidence type="ECO:0000256" key="1">
    <source>
        <dbReference type="ARBA" id="ARBA00004496"/>
    </source>
</evidence>
<keyword evidence="8 10" id="KW-0239">DNA-directed DNA polymerase</keyword>
<evidence type="ECO:0000256" key="9">
    <source>
        <dbReference type="ARBA" id="ARBA00023125"/>
    </source>
</evidence>
<comment type="subunit">
    <text evidence="10">Forms a ring-shaped head-to-tail homodimer around DNA.</text>
</comment>
<dbReference type="GO" id="GO:0005737">
    <property type="term" value="C:cytoplasm"/>
    <property type="evidence" value="ECO:0007669"/>
    <property type="project" value="UniProtKB-SubCell"/>
</dbReference>
<dbReference type="Pfam" id="PF02767">
    <property type="entry name" value="DNA_pol3_beta_2"/>
    <property type="match status" value="1"/>
</dbReference>
<evidence type="ECO:0000256" key="8">
    <source>
        <dbReference type="ARBA" id="ARBA00022932"/>
    </source>
</evidence>
<accession>A0A450WCJ3</accession>
<gene>
    <name evidence="14" type="ORF">BECKLPF1236B_GA0070989_10663</name>
</gene>
<comment type="similarity">
    <text evidence="2 10">Belongs to the beta sliding clamp family.</text>
</comment>
<dbReference type="InterPro" id="IPR022637">
    <property type="entry name" value="DNA_polIII_beta_cen"/>
</dbReference>
<evidence type="ECO:0000259" key="11">
    <source>
        <dbReference type="Pfam" id="PF00712"/>
    </source>
</evidence>
<dbReference type="PIRSF" id="PIRSF000804">
    <property type="entry name" value="DNA_pol_III_b"/>
    <property type="match status" value="1"/>
</dbReference>
<name>A0A450WCJ3_9GAMM</name>
<dbReference type="EMBL" id="CAADFK010000066">
    <property type="protein sequence ID" value="VFK14708.1"/>
    <property type="molecule type" value="Genomic_DNA"/>
</dbReference>
<keyword evidence="9" id="KW-0238">DNA-binding</keyword>
<dbReference type="Pfam" id="PF02768">
    <property type="entry name" value="DNA_pol3_beta_3"/>
    <property type="match status" value="1"/>
</dbReference>
<dbReference type="Gene3D" id="3.10.150.10">
    <property type="entry name" value="DNA Polymerase III, subunit A, domain 2"/>
    <property type="match status" value="1"/>
</dbReference>
<feature type="domain" description="DNA polymerase III beta sliding clamp central" evidence="12">
    <location>
        <begin position="163"/>
        <end position="276"/>
    </location>
</feature>
<dbReference type="GO" id="GO:0008408">
    <property type="term" value="F:3'-5' exonuclease activity"/>
    <property type="evidence" value="ECO:0007669"/>
    <property type="project" value="InterPro"/>
</dbReference>
<proteinExistence type="inferred from homology"/>
<evidence type="ECO:0000256" key="4">
    <source>
        <dbReference type="ARBA" id="ARBA00022490"/>
    </source>
</evidence>
<evidence type="ECO:0000259" key="13">
    <source>
        <dbReference type="Pfam" id="PF02768"/>
    </source>
</evidence>
<dbReference type="PANTHER" id="PTHR30478">
    <property type="entry name" value="DNA POLYMERASE III SUBUNIT BETA"/>
    <property type="match status" value="1"/>
</dbReference>
<comment type="subcellular location">
    <subcellularLocation>
        <location evidence="1 10">Cytoplasm</location>
    </subcellularLocation>
</comment>
<feature type="domain" description="DNA polymerase III beta sliding clamp C-terminal" evidence="13">
    <location>
        <begin position="286"/>
        <end position="400"/>
    </location>
</feature>
<dbReference type="SMART" id="SM00480">
    <property type="entry name" value="POL3Bc"/>
    <property type="match status" value="1"/>
</dbReference>
<dbReference type="GO" id="GO:0003887">
    <property type="term" value="F:DNA-directed DNA polymerase activity"/>
    <property type="evidence" value="ECO:0007669"/>
    <property type="project" value="UniProtKB-UniRule"/>
</dbReference>
<dbReference type="InterPro" id="IPR022635">
    <property type="entry name" value="DNA_polIII_beta_C"/>
</dbReference>
<dbReference type="GO" id="GO:0003677">
    <property type="term" value="F:DNA binding"/>
    <property type="evidence" value="ECO:0007669"/>
    <property type="project" value="UniProtKB-UniRule"/>
</dbReference>
<reference evidence="14" key="1">
    <citation type="submission" date="2019-02" db="EMBL/GenBank/DDBJ databases">
        <authorList>
            <person name="Gruber-Vodicka R. H."/>
            <person name="Seah K. B. B."/>
        </authorList>
    </citation>
    <scope>NUCLEOTIDE SEQUENCE</scope>
    <source>
        <strain evidence="14">BECK_S313</strain>
    </source>
</reference>
<dbReference type="GO" id="GO:0009360">
    <property type="term" value="C:DNA polymerase III complex"/>
    <property type="evidence" value="ECO:0007669"/>
    <property type="project" value="InterPro"/>
</dbReference>